<dbReference type="InterPro" id="IPR003786">
    <property type="entry name" value="FdhD"/>
</dbReference>
<proteinExistence type="predicted"/>
<name>A0A6V8LU05_9BACT</name>
<comment type="caution">
    <text evidence="3">The sequence shown here is derived from an EMBL/GenBank/DDBJ whole genome shotgun (WGS) entry which is preliminary data.</text>
</comment>
<dbReference type="PANTHER" id="PTHR30592">
    <property type="entry name" value="FORMATE DEHYDROGENASE"/>
    <property type="match status" value="1"/>
</dbReference>
<dbReference type="GO" id="GO:0006777">
    <property type="term" value="P:Mo-molybdopterin cofactor biosynthetic process"/>
    <property type="evidence" value="ECO:0007669"/>
    <property type="project" value="UniProtKB-KW"/>
</dbReference>
<dbReference type="EMBL" id="BLTE01000003">
    <property type="protein sequence ID" value="GFK93127.1"/>
    <property type="molecule type" value="Genomic_DNA"/>
</dbReference>
<evidence type="ECO:0000256" key="1">
    <source>
        <dbReference type="ARBA" id="ARBA00022490"/>
    </source>
</evidence>
<keyword evidence="2" id="KW-0501">Molybdenum cofactor biosynthesis</keyword>
<dbReference type="Gene3D" id="3.10.20.10">
    <property type="match status" value="1"/>
</dbReference>
<dbReference type="InterPro" id="IPR016193">
    <property type="entry name" value="Cytidine_deaminase-like"/>
</dbReference>
<sequence length="263" mass="27479">MDVHKQCEAISYSAEGLRPVAVNAVLETSLLLLVNGRELATLQCTGLYPRYLAAGFLFCNGIVGQARDIGDIAVDEREDGLVARIELVSKAPVAPRLSLTSGQGLAALGCGPEGAAAKRNAPVCTPGQLLTLAAELEARSELYRATRGCHNSTLCSAGEILFFCPDIGRHNAIDTIAGKCLLEGIDTRDKILLSTGRVSGEIALKAARCGFAVLASRSMATSLGAELARKLGLTLVGDITPEGCLIYHNSGSVGLTGTDRSPR</sequence>
<dbReference type="SUPFAM" id="SSF53927">
    <property type="entry name" value="Cytidine deaminase-like"/>
    <property type="match status" value="1"/>
</dbReference>
<dbReference type="PIRSF" id="PIRSF015626">
    <property type="entry name" value="FdhD"/>
    <property type="match status" value="1"/>
</dbReference>
<evidence type="ECO:0000256" key="2">
    <source>
        <dbReference type="ARBA" id="ARBA00023150"/>
    </source>
</evidence>
<organism evidence="3 4">
    <name type="scientific">Fundidesulfovibrio magnetotacticus</name>
    <dbReference type="NCBI Taxonomy" id="2730080"/>
    <lineage>
        <taxon>Bacteria</taxon>
        <taxon>Pseudomonadati</taxon>
        <taxon>Thermodesulfobacteriota</taxon>
        <taxon>Desulfovibrionia</taxon>
        <taxon>Desulfovibrionales</taxon>
        <taxon>Desulfovibrionaceae</taxon>
        <taxon>Fundidesulfovibrio</taxon>
    </lineage>
</organism>
<keyword evidence="1" id="KW-0963">Cytoplasm</keyword>
<dbReference type="GO" id="GO:0016783">
    <property type="term" value="F:sulfurtransferase activity"/>
    <property type="evidence" value="ECO:0007669"/>
    <property type="project" value="InterPro"/>
</dbReference>
<evidence type="ECO:0000313" key="4">
    <source>
        <dbReference type="Proteomes" id="UP000494245"/>
    </source>
</evidence>
<dbReference type="Gene3D" id="3.40.140.10">
    <property type="entry name" value="Cytidine Deaminase, domain 2"/>
    <property type="match status" value="1"/>
</dbReference>
<dbReference type="Pfam" id="PF02634">
    <property type="entry name" value="FdhD-NarQ"/>
    <property type="match status" value="1"/>
</dbReference>
<accession>A0A6V8LU05</accession>
<keyword evidence="3" id="KW-0808">Transferase</keyword>
<gene>
    <name evidence="3" type="primary">fdhD_1</name>
    <name evidence="3" type="ORF">NNJEOMEG_00956</name>
</gene>
<dbReference type="AlphaFoldDB" id="A0A6V8LU05"/>
<reference evidence="3 4" key="2">
    <citation type="submission" date="2020-05" db="EMBL/GenBank/DDBJ databases">
        <title>Draft genome sequence of Desulfovibrio sp. strainFSS-1.</title>
        <authorList>
            <person name="Shimoshige H."/>
            <person name="Kobayashi H."/>
            <person name="Maekawa T."/>
        </authorList>
    </citation>
    <scope>NUCLEOTIDE SEQUENCE [LARGE SCALE GENOMIC DNA]</scope>
    <source>
        <strain evidence="3 4">SIID29052-01</strain>
    </source>
</reference>
<keyword evidence="4" id="KW-1185">Reference proteome</keyword>
<reference evidence="3 4" key="1">
    <citation type="submission" date="2020-04" db="EMBL/GenBank/DDBJ databases">
        <authorList>
            <consortium name="Desulfovibrio sp. FSS-1 genome sequencing consortium"/>
            <person name="Shimoshige H."/>
            <person name="Kobayashi H."/>
            <person name="Maekawa T."/>
        </authorList>
    </citation>
    <scope>NUCLEOTIDE SEQUENCE [LARGE SCALE GENOMIC DNA]</scope>
    <source>
        <strain evidence="3 4">SIID29052-01</strain>
    </source>
</reference>
<evidence type="ECO:0000313" key="3">
    <source>
        <dbReference type="EMBL" id="GFK93127.1"/>
    </source>
</evidence>
<dbReference type="RefSeq" id="WP_173081859.1">
    <property type="nucleotide sequence ID" value="NZ_BLTE01000003.1"/>
</dbReference>
<protein>
    <submittedName>
        <fullName evidence="3">Sulfurtransferase FdhD</fullName>
    </submittedName>
</protein>
<dbReference type="Proteomes" id="UP000494245">
    <property type="component" value="Unassembled WGS sequence"/>
</dbReference>
<dbReference type="PANTHER" id="PTHR30592:SF1">
    <property type="entry name" value="SULFUR CARRIER PROTEIN FDHD"/>
    <property type="match status" value="1"/>
</dbReference>